<dbReference type="PANTHER" id="PTHR20939">
    <property type="entry name" value="SORTING NEXIN 20, 21"/>
    <property type="match status" value="1"/>
</dbReference>
<feature type="region of interest" description="Disordered" evidence="8">
    <location>
        <begin position="88"/>
        <end position="174"/>
    </location>
</feature>
<dbReference type="InterPro" id="IPR011990">
    <property type="entry name" value="TPR-like_helical_dom_sf"/>
</dbReference>
<evidence type="ECO:0000259" key="9">
    <source>
        <dbReference type="PROSITE" id="PS50195"/>
    </source>
</evidence>
<dbReference type="Gene3D" id="3.30.1520.10">
    <property type="entry name" value="Phox-like domain"/>
    <property type="match status" value="1"/>
</dbReference>
<keyword evidence="5" id="KW-0653">Protein transport</keyword>
<evidence type="ECO:0000256" key="5">
    <source>
        <dbReference type="ARBA" id="ARBA00022927"/>
    </source>
</evidence>
<dbReference type="PROSITE" id="PS50195">
    <property type="entry name" value="PX"/>
    <property type="match status" value="1"/>
</dbReference>
<evidence type="ECO:0000256" key="4">
    <source>
        <dbReference type="ARBA" id="ARBA00022753"/>
    </source>
</evidence>
<evidence type="ECO:0000256" key="3">
    <source>
        <dbReference type="ARBA" id="ARBA00022448"/>
    </source>
</evidence>
<keyword evidence="3" id="KW-0813">Transport</keyword>
<dbReference type="Proteomes" id="UP000233100">
    <property type="component" value="Chromosome 10"/>
</dbReference>
<comment type="subcellular location">
    <subcellularLocation>
        <location evidence="1">Early endosome membrane</location>
        <topology evidence="1">Peripheral membrane protein</topology>
        <orientation evidence="1">Cytoplasmic side</orientation>
    </subcellularLocation>
</comment>
<dbReference type="GeneTree" id="ENSGT00390000017273"/>
<dbReference type="SUPFAM" id="SSF48452">
    <property type="entry name" value="TPR-like"/>
    <property type="match status" value="1"/>
</dbReference>
<reference evidence="10" key="2">
    <citation type="submission" date="2025-08" db="UniProtKB">
        <authorList>
            <consortium name="Ensembl"/>
        </authorList>
    </citation>
    <scope>IDENTIFICATION</scope>
</reference>
<dbReference type="InterPro" id="IPR039937">
    <property type="entry name" value="SNX20/SNX21"/>
</dbReference>
<evidence type="ECO:0000256" key="7">
    <source>
        <dbReference type="ARBA" id="ARBA00023136"/>
    </source>
</evidence>
<keyword evidence="6" id="KW-0446">Lipid-binding</keyword>
<dbReference type="GO" id="GO:1901981">
    <property type="term" value="F:phosphatidylinositol phosphate binding"/>
    <property type="evidence" value="ECO:0007669"/>
    <property type="project" value="TreeGrafter"/>
</dbReference>
<dbReference type="InterPro" id="IPR036871">
    <property type="entry name" value="PX_dom_sf"/>
</dbReference>
<dbReference type="GO" id="GO:0015031">
    <property type="term" value="P:protein transport"/>
    <property type="evidence" value="ECO:0007669"/>
    <property type="project" value="UniProtKB-KW"/>
</dbReference>
<evidence type="ECO:0000256" key="6">
    <source>
        <dbReference type="ARBA" id="ARBA00023121"/>
    </source>
</evidence>
<evidence type="ECO:0000313" key="11">
    <source>
        <dbReference type="Proteomes" id="UP000233100"/>
    </source>
</evidence>
<feature type="compositionally biased region" description="Acidic residues" evidence="8">
    <location>
        <begin position="130"/>
        <end position="146"/>
    </location>
</feature>
<comment type="similarity">
    <text evidence="2">Belongs to the sorting nexin family.</text>
</comment>
<dbReference type="InterPro" id="IPR001683">
    <property type="entry name" value="PX_dom"/>
</dbReference>
<dbReference type="Pfam" id="PF00787">
    <property type="entry name" value="PX"/>
    <property type="match status" value="1"/>
</dbReference>
<proteinExistence type="inferred from homology"/>
<evidence type="ECO:0000256" key="1">
    <source>
        <dbReference type="ARBA" id="ARBA00004469"/>
    </source>
</evidence>
<reference evidence="10" key="3">
    <citation type="submission" date="2025-09" db="UniProtKB">
        <authorList>
            <consortium name="Ensembl"/>
        </authorList>
    </citation>
    <scope>IDENTIFICATION</scope>
</reference>
<dbReference type="FunFam" id="1.25.40.10:FF:000499">
    <property type="entry name" value="sorting nexin-21 isoform X1"/>
    <property type="match status" value="1"/>
</dbReference>
<keyword evidence="11" id="KW-1185">Reference proteome</keyword>
<protein>
    <submittedName>
        <fullName evidence="10">Zinc finger SWIM-type containing 3</fullName>
    </submittedName>
</protein>
<dbReference type="SMART" id="SM00312">
    <property type="entry name" value="PX"/>
    <property type="match status" value="1"/>
</dbReference>
<gene>
    <name evidence="10" type="primary">ZSWIM3</name>
</gene>
<dbReference type="GO" id="GO:0031901">
    <property type="term" value="C:early endosome membrane"/>
    <property type="evidence" value="ECO:0007669"/>
    <property type="project" value="UniProtKB-SubCell"/>
</dbReference>
<evidence type="ECO:0000256" key="2">
    <source>
        <dbReference type="ARBA" id="ARBA00010883"/>
    </source>
</evidence>
<dbReference type="PANTHER" id="PTHR20939:SF10">
    <property type="entry name" value="SORTING NEXIN-21"/>
    <property type="match status" value="1"/>
</dbReference>
<dbReference type="FunFam" id="3.30.1520.10:FF:000025">
    <property type="entry name" value="Sorting nexin 20"/>
    <property type="match status" value="1"/>
</dbReference>
<dbReference type="Gene3D" id="1.25.40.10">
    <property type="entry name" value="Tetratricopeptide repeat domain"/>
    <property type="match status" value="1"/>
</dbReference>
<evidence type="ECO:0000256" key="8">
    <source>
        <dbReference type="SAM" id="MobiDB-lite"/>
    </source>
</evidence>
<dbReference type="STRING" id="9541.ENSMFAP00000003019"/>
<accession>A0A2K5TSI1</accession>
<dbReference type="VEuPathDB" id="HostDB:ENSMFAG00000037551"/>
<organism evidence="10 11">
    <name type="scientific">Macaca fascicularis</name>
    <name type="common">Crab-eating macaque</name>
    <name type="synonym">Cynomolgus monkey</name>
    <dbReference type="NCBI Taxonomy" id="9541"/>
    <lineage>
        <taxon>Eukaryota</taxon>
        <taxon>Metazoa</taxon>
        <taxon>Chordata</taxon>
        <taxon>Craniata</taxon>
        <taxon>Vertebrata</taxon>
        <taxon>Euteleostomi</taxon>
        <taxon>Mammalia</taxon>
        <taxon>Eutheria</taxon>
        <taxon>Euarchontoglires</taxon>
        <taxon>Primates</taxon>
        <taxon>Haplorrhini</taxon>
        <taxon>Catarrhini</taxon>
        <taxon>Cercopithecidae</taxon>
        <taxon>Cercopithecinae</taxon>
        <taxon>Macaca</taxon>
    </lineage>
</organism>
<keyword evidence="7" id="KW-0472">Membrane</keyword>
<keyword evidence="4" id="KW-0967">Endosome</keyword>
<name>A0A2K5TSI1_MACFA</name>
<feature type="compositionally biased region" description="Low complexity" evidence="8">
    <location>
        <begin position="88"/>
        <end position="101"/>
    </location>
</feature>
<sequence length="443" mass="48370">MGCGGCTPTLGARHALNAPWGAGGRGARGGARDVGRVPSPSGQERGPRLSGLRGKRRELGPLVRRTSDCQGGAMASRLLHRLRHALAGDGPGEAAATPEAEQFPESSELEDDDAEGLSSRLSGTLSFTSAEDDEDDEDEDEDDAEAGPDPLPLGDGTSGEDAERSPQPDGQRGSQLLARQLQDFWKKSRNTLTPQRLLFEVTSANVVKDPPSKYVPSLQLYTLAVIGPGPPDCQPAQISRRYSDFERLHRNLQRQFRGPMAAISFPRKRLRRNFTAETIARRSRAFEQFLGHLQAVPELRHAPDLQDFFVLPELRRAQSLTCTGLYREALALWATAWQLQAQLGTPSGPDRPLLTLAGLAVCHQELEDPGEARACCEKALQLLGDKSLHPLLAPFLEAHVRLSWRLGLDKRQSEARLQALQEAGLTPTPPPSLKELLIKEVLD</sequence>
<dbReference type="Bgee" id="ENSMFAG00000037551">
    <property type="expression patterns" value="Expressed in skeletal muscle tissue and 13 other cell types or tissues"/>
</dbReference>
<dbReference type="AlphaFoldDB" id="A0A2K5TSI1"/>
<feature type="domain" description="PX" evidence="9">
    <location>
        <begin position="199"/>
        <end position="316"/>
    </location>
</feature>
<reference evidence="10 11" key="1">
    <citation type="submission" date="2013-03" db="EMBL/GenBank/DDBJ databases">
        <authorList>
            <person name="Warren W."/>
            <person name="Wilson R.K."/>
        </authorList>
    </citation>
    <scope>NUCLEOTIDE SEQUENCE</scope>
</reference>
<feature type="compositionally biased region" description="Polar residues" evidence="8">
    <location>
        <begin position="119"/>
        <end position="129"/>
    </location>
</feature>
<dbReference type="SUPFAM" id="SSF64268">
    <property type="entry name" value="PX domain"/>
    <property type="match status" value="1"/>
</dbReference>
<evidence type="ECO:0000313" key="10">
    <source>
        <dbReference type="Ensembl" id="ENSMFAP00000003019.2"/>
    </source>
</evidence>
<feature type="region of interest" description="Disordered" evidence="8">
    <location>
        <begin position="15"/>
        <end position="68"/>
    </location>
</feature>
<dbReference type="Ensembl" id="ENSMFAT00000027073.2">
    <property type="protein sequence ID" value="ENSMFAP00000003019.2"/>
    <property type="gene ID" value="ENSMFAG00000037551.2"/>
</dbReference>